<feature type="domain" description="Glycosyl transferase family 1" evidence="1">
    <location>
        <begin position="225"/>
        <end position="378"/>
    </location>
</feature>
<keyword evidence="3" id="KW-0808">Transferase</keyword>
<dbReference type="Pfam" id="PF00534">
    <property type="entry name" value="Glycos_transf_1"/>
    <property type="match status" value="1"/>
</dbReference>
<reference evidence="3 5" key="1">
    <citation type="submission" date="2015-09" db="EMBL/GenBank/DDBJ databases">
        <authorList>
            <consortium name="Pathogen Informatics"/>
        </authorList>
    </citation>
    <scope>NUCLEOTIDE SEQUENCE [LARGE SCALE GENOMIC DNA]</scope>
    <source>
        <strain evidence="3 5">2789STDY5608872</strain>
    </source>
</reference>
<gene>
    <name evidence="3" type="ORF">ERS852429_00847</name>
    <name evidence="4" type="ORF">PN599_05470</name>
</gene>
<evidence type="ECO:0000259" key="1">
    <source>
        <dbReference type="Pfam" id="PF00534"/>
    </source>
</evidence>
<dbReference type="EMBL" id="CYXP01000001">
    <property type="protein sequence ID" value="CUM84277.1"/>
    <property type="molecule type" value="Genomic_DNA"/>
</dbReference>
<proteinExistence type="predicted"/>
<dbReference type="PANTHER" id="PTHR45947">
    <property type="entry name" value="SULFOQUINOVOSYL TRANSFERASE SQD2"/>
    <property type="match status" value="1"/>
</dbReference>
<dbReference type="InterPro" id="IPR050194">
    <property type="entry name" value="Glycosyltransferase_grp1"/>
</dbReference>
<dbReference type="Proteomes" id="UP001210126">
    <property type="component" value="Unassembled WGS sequence"/>
</dbReference>
<dbReference type="EC" id="2.4.1.11" evidence="3"/>
<dbReference type="AlphaFoldDB" id="A0A173S310"/>
<dbReference type="PANTHER" id="PTHR45947:SF13">
    <property type="entry name" value="TRANSFERASE"/>
    <property type="match status" value="1"/>
</dbReference>
<accession>A0A173S310</accession>
<evidence type="ECO:0000313" key="4">
    <source>
        <dbReference type="EMBL" id="MDB9004445.1"/>
    </source>
</evidence>
<dbReference type="Gene3D" id="3.40.50.2000">
    <property type="entry name" value="Glycogen Phosphorylase B"/>
    <property type="match status" value="2"/>
</dbReference>
<protein>
    <submittedName>
        <fullName evidence="3">Glycogen synthase</fullName>
        <ecNumber evidence="3">2.4.1.11</ecNumber>
    </submittedName>
    <submittedName>
        <fullName evidence="4">Glycosyltransferase family 4 protein</fullName>
    </submittedName>
</protein>
<dbReference type="GO" id="GO:0004373">
    <property type="term" value="F:alpha-1,4-glucan glucosyltransferase (UDP-glucose donor) activity"/>
    <property type="evidence" value="ECO:0007669"/>
    <property type="project" value="UniProtKB-EC"/>
</dbReference>
<dbReference type="RefSeq" id="WP_009017839.1">
    <property type="nucleotide sequence ID" value="NZ_CACRUW010000019.1"/>
</dbReference>
<evidence type="ECO:0000259" key="2">
    <source>
        <dbReference type="Pfam" id="PF13439"/>
    </source>
</evidence>
<keyword evidence="3" id="KW-0328">Glycosyltransferase</keyword>
<organism evidence="3 5">
    <name type="scientific">Parabacteroides distasonis</name>
    <dbReference type="NCBI Taxonomy" id="823"/>
    <lineage>
        <taxon>Bacteria</taxon>
        <taxon>Pseudomonadati</taxon>
        <taxon>Bacteroidota</taxon>
        <taxon>Bacteroidia</taxon>
        <taxon>Bacteroidales</taxon>
        <taxon>Tannerellaceae</taxon>
        <taxon>Parabacteroides</taxon>
    </lineage>
</organism>
<feature type="domain" description="Glycosyltransferase subfamily 4-like N-terminal" evidence="2">
    <location>
        <begin position="14"/>
        <end position="128"/>
    </location>
</feature>
<reference evidence="4" key="2">
    <citation type="submission" date="2023-01" db="EMBL/GenBank/DDBJ databases">
        <title>Human gut microbiome strain richness.</title>
        <authorList>
            <person name="Chen-Liaw A."/>
        </authorList>
    </citation>
    <scope>NUCLEOTIDE SEQUENCE</scope>
    <source>
        <strain evidence="4">RTP21484st1_E5_RTP21484_190118</strain>
    </source>
</reference>
<dbReference type="InterPro" id="IPR028098">
    <property type="entry name" value="Glyco_trans_4-like_N"/>
</dbReference>
<dbReference type="Proteomes" id="UP000095591">
    <property type="component" value="Unassembled WGS sequence"/>
</dbReference>
<evidence type="ECO:0000313" key="3">
    <source>
        <dbReference type="EMBL" id="CUM84277.1"/>
    </source>
</evidence>
<dbReference type="CDD" id="cd03801">
    <property type="entry name" value="GT4_PimA-like"/>
    <property type="match status" value="1"/>
</dbReference>
<name>A0A173S310_PARDI</name>
<dbReference type="EMBL" id="JAQMPJ010000003">
    <property type="protein sequence ID" value="MDB9004445.1"/>
    <property type="molecule type" value="Genomic_DNA"/>
</dbReference>
<evidence type="ECO:0000313" key="5">
    <source>
        <dbReference type="Proteomes" id="UP000095591"/>
    </source>
</evidence>
<dbReference type="SUPFAM" id="SSF53756">
    <property type="entry name" value="UDP-Glycosyltransferase/glycogen phosphorylase"/>
    <property type="match status" value="1"/>
</dbReference>
<dbReference type="GeneID" id="93525239"/>
<dbReference type="InterPro" id="IPR001296">
    <property type="entry name" value="Glyco_trans_1"/>
</dbReference>
<dbReference type="Pfam" id="PF13439">
    <property type="entry name" value="Glyco_transf_4"/>
    <property type="match status" value="1"/>
</dbReference>
<sequence length="407" mass="47034">MKILQINKYFYRKGGADTVFFNTIKLLEDHGHTVIPFSLQHDKNELSQYDHYFVNYPELSASSLINRLIHIPSFFYNREAARKLEELIRIEKPDVAHIHLMFNSLSISILPVLRKYNIPTVMSVHDYRLVCPAYTFTDGNGNYCERCKDKHYYHCITNRCSKKNLINSTMLCMDSYLRSFFFPPIQHLSKFIFVSKFSMNKHIQIDSRFQKKATCLYNFTPSIENKPKKKGNYLFFFGRISEEKGIPTLLKAICKLPDVKLKLAGTGPLLDSLKAQCPPNAEFLGFKQGKELQSLIHGASFVIVPSEWYENNPMTIIESYTIGTPVIGSDIAGIPELIDEGDTGFTFKPKSPEDLRSVISKALNINEERYEEMVKNCRAFAETNFSETEHYKKLIYIYQSVIEKQNN</sequence>